<dbReference type="AlphaFoldDB" id="A0A0C9WI52"/>
<reference evidence="2" key="2">
    <citation type="submission" date="2015-01" db="EMBL/GenBank/DDBJ databases">
        <title>Evolutionary Origins and Diversification of the Mycorrhizal Mutualists.</title>
        <authorList>
            <consortium name="DOE Joint Genome Institute"/>
            <consortium name="Mycorrhizal Genomics Consortium"/>
            <person name="Kohler A."/>
            <person name="Kuo A."/>
            <person name="Nagy L.G."/>
            <person name="Floudas D."/>
            <person name="Copeland A."/>
            <person name="Barry K.W."/>
            <person name="Cichocki N."/>
            <person name="Veneault-Fourrey C."/>
            <person name="LaButti K."/>
            <person name="Lindquist E.A."/>
            <person name="Lipzen A."/>
            <person name="Lundell T."/>
            <person name="Morin E."/>
            <person name="Murat C."/>
            <person name="Riley R."/>
            <person name="Ohm R."/>
            <person name="Sun H."/>
            <person name="Tunlid A."/>
            <person name="Henrissat B."/>
            <person name="Grigoriev I.V."/>
            <person name="Hibbett D.S."/>
            <person name="Martin F."/>
        </authorList>
    </citation>
    <scope>NUCLEOTIDE SEQUENCE [LARGE SCALE GENOMIC DNA]</scope>
    <source>
        <strain evidence="2">LaAM-08-1</strain>
    </source>
</reference>
<evidence type="ECO:0000313" key="1">
    <source>
        <dbReference type="EMBL" id="KIJ92339.1"/>
    </source>
</evidence>
<sequence>MGMGVDPLRSKLLLAREQNEPKTPSKQLLIQYLLIPQIITQPSLARMSISSFFTGTTYVCAVATTNLKARSRPSGAQTIPGKPSYLNRSHVATVIFKLSPIMLVVNNFKREGE</sequence>
<protein>
    <submittedName>
        <fullName evidence="1">Uncharacterized protein</fullName>
    </submittedName>
</protein>
<proteinExistence type="predicted"/>
<reference evidence="1 2" key="1">
    <citation type="submission" date="2014-04" db="EMBL/GenBank/DDBJ databases">
        <authorList>
            <consortium name="DOE Joint Genome Institute"/>
            <person name="Kuo A."/>
            <person name="Kohler A."/>
            <person name="Nagy L.G."/>
            <person name="Floudas D."/>
            <person name="Copeland A."/>
            <person name="Barry K.W."/>
            <person name="Cichocki N."/>
            <person name="Veneault-Fourrey C."/>
            <person name="LaButti K."/>
            <person name="Lindquist E.A."/>
            <person name="Lipzen A."/>
            <person name="Lundell T."/>
            <person name="Morin E."/>
            <person name="Murat C."/>
            <person name="Sun H."/>
            <person name="Tunlid A."/>
            <person name="Henrissat B."/>
            <person name="Grigoriev I.V."/>
            <person name="Hibbett D.S."/>
            <person name="Martin F."/>
            <person name="Nordberg H.P."/>
            <person name="Cantor M.N."/>
            <person name="Hua S.X."/>
        </authorList>
    </citation>
    <scope>NUCLEOTIDE SEQUENCE [LARGE SCALE GENOMIC DNA]</scope>
    <source>
        <strain evidence="1 2">LaAM-08-1</strain>
    </source>
</reference>
<keyword evidence="2" id="KW-1185">Reference proteome</keyword>
<accession>A0A0C9WI52</accession>
<dbReference type="HOGENOM" id="CLU_2133912_0_0_1"/>
<dbReference type="EMBL" id="KN838918">
    <property type="protein sequence ID" value="KIJ92339.1"/>
    <property type="molecule type" value="Genomic_DNA"/>
</dbReference>
<dbReference type="Proteomes" id="UP000054477">
    <property type="component" value="Unassembled WGS sequence"/>
</dbReference>
<evidence type="ECO:0000313" key="2">
    <source>
        <dbReference type="Proteomes" id="UP000054477"/>
    </source>
</evidence>
<gene>
    <name evidence="1" type="ORF">K443DRAFT_13687</name>
</gene>
<name>A0A0C9WI52_9AGAR</name>
<organism evidence="1 2">
    <name type="scientific">Laccaria amethystina LaAM-08-1</name>
    <dbReference type="NCBI Taxonomy" id="1095629"/>
    <lineage>
        <taxon>Eukaryota</taxon>
        <taxon>Fungi</taxon>
        <taxon>Dikarya</taxon>
        <taxon>Basidiomycota</taxon>
        <taxon>Agaricomycotina</taxon>
        <taxon>Agaricomycetes</taxon>
        <taxon>Agaricomycetidae</taxon>
        <taxon>Agaricales</taxon>
        <taxon>Agaricineae</taxon>
        <taxon>Hydnangiaceae</taxon>
        <taxon>Laccaria</taxon>
    </lineage>
</organism>